<sequence length="71" mass="7763">MGLSTHADKSGTIVEILVQDGKPVSVDLSNASKARYYNIWLEDVSTPKNDGEKGWNLLVPSNTQNPLCKMS</sequence>
<dbReference type="OrthoDB" id="1750449at2759"/>
<dbReference type="AlphaFoldDB" id="A0A7J0GKN5"/>
<keyword evidence="2" id="KW-1185">Reference proteome</keyword>
<comment type="caution">
    <text evidence="1">The sequence shown here is derived from an EMBL/GenBank/DDBJ whole genome shotgun (WGS) entry which is preliminary data.</text>
</comment>
<proteinExistence type="predicted"/>
<accession>A0A7J0GKN5</accession>
<dbReference type="EMBL" id="BJWL01000022">
    <property type="protein sequence ID" value="GFZ11301.1"/>
    <property type="molecule type" value="Genomic_DNA"/>
</dbReference>
<organism evidence="1 2">
    <name type="scientific">Actinidia rufa</name>
    <dbReference type="NCBI Taxonomy" id="165716"/>
    <lineage>
        <taxon>Eukaryota</taxon>
        <taxon>Viridiplantae</taxon>
        <taxon>Streptophyta</taxon>
        <taxon>Embryophyta</taxon>
        <taxon>Tracheophyta</taxon>
        <taxon>Spermatophyta</taxon>
        <taxon>Magnoliopsida</taxon>
        <taxon>eudicotyledons</taxon>
        <taxon>Gunneridae</taxon>
        <taxon>Pentapetalae</taxon>
        <taxon>asterids</taxon>
        <taxon>Ericales</taxon>
        <taxon>Actinidiaceae</taxon>
        <taxon>Actinidia</taxon>
    </lineage>
</organism>
<reference evidence="1 2" key="1">
    <citation type="submission" date="2019-07" db="EMBL/GenBank/DDBJ databases">
        <title>De Novo Assembly of kiwifruit Actinidia rufa.</title>
        <authorList>
            <person name="Sugita-Konishi S."/>
            <person name="Sato K."/>
            <person name="Mori E."/>
            <person name="Abe Y."/>
            <person name="Kisaki G."/>
            <person name="Hamano K."/>
            <person name="Suezawa K."/>
            <person name="Otani M."/>
            <person name="Fukuda T."/>
            <person name="Manabe T."/>
            <person name="Gomi K."/>
            <person name="Tabuchi M."/>
            <person name="Akimitsu K."/>
            <person name="Kataoka I."/>
        </authorList>
    </citation>
    <scope>NUCLEOTIDE SEQUENCE [LARGE SCALE GENOMIC DNA]</scope>
    <source>
        <strain evidence="2">cv. Fuchu</strain>
    </source>
</reference>
<dbReference type="Proteomes" id="UP000585474">
    <property type="component" value="Unassembled WGS sequence"/>
</dbReference>
<gene>
    <name evidence="1" type="ORF">Acr_22g0006990</name>
</gene>
<evidence type="ECO:0000313" key="2">
    <source>
        <dbReference type="Proteomes" id="UP000585474"/>
    </source>
</evidence>
<name>A0A7J0GKN5_9ERIC</name>
<evidence type="ECO:0000313" key="1">
    <source>
        <dbReference type="EMBL" id="GFZ11301.1"/>
    </source>
</evidence>
<protein>
    <submittedName>
        <fullName evidence="1">Uncharacterized protein</fullName>
    </submittedName>
</protein>